<evidence type="ECO:0000256" key="4">
    <source>
        <dbReference type="ARBA" id="ARBA00022552"/>
    </source>
</evidence>
<protein>
    <submittedName>
        <fullName evidence="8">16833_t:CDS:1</fullName>
    </submittedName>
</protein>
<feature type="region of interest" description="Disordered" evidence="7">
    <location>
        <begin position="1"/>
        <end position="54"/>
    </location>
</feature>
<dbReference type="EMBL" id="CAJVPY010002696">
    <property type="protein sequence ID" value="CAG8569388.1"/>
    <property type="molecule type" value="Genomic_DNA"/>
</dbReference>
<dbReference type="GO" id="GO:0030490">
    <property type="term" value="P:maturation of SSU-rRNA"/>
    <property type="evidence" value="ECO:0007669"/>
    <property type="project" value="TreeGrafter"/>
</dbReference>
<gene>
    <name evidence="8" type="ORF">DERYTH_LOCUS6130</name>
</gene>
<keyword evidence="4" id="KW-0698">rRNA processing</keyword>
<reference evidence="8" key="1">
    <citation type="submission" date="2021-06" db="EMBL/GenBank/DDBJ databases">
        <authorList>
            <person name="Kallberg Y."/>
            <person name="Tangrot J."/>
            <person name="Rosling A."/>
        </authorList>
    </citation>
    <scope>NUCLEOTIDE SEQUENCE</scope>
    <source>
        <strain evidence="8">MA453B</strain>
    </source>
</reference>
<organism evidence="8 9">
    <name type="scientific">Dentiscutata erythropus</name>
    <dbReference type="NCBI Taxonomy" id="1348616"/>
    <lineage>
        <taxon>Eukaryota</taxon>
        <taxon>Fungi</taxon>
        <taxon>Fungi incertae sedis</taxon>
        <taxon>Mucoromycota</taxon>
        <taxon>Glomeromycotina</taxon>
        <taxon>Glomeromycetes</taxon>
        <taxon>Diversisporales</taxon>
        <taxon>Gigasporaceae</taxon>
        <taxon>Dentiscutata</taxon>
    </lineage>
</organism>
<dbReference type="GO" id="GO:0030692">
    <property type="term" value="C:Noc4p-Nop14p complex"/>
    <property type="evidence" value="ECO:0007669"/>
    <property type="project" value="TreeGrafter"/>
</dbReference>
<comment type="function">
    <text evidence="6">Involved in nucleolar processing of pre-18S ribosomal RNA. Has a role in the nuclear export of 40S pre-ribosomal subunit to the cytoplasm.</text>
</comment>
<dbReference type="Proteomes" id="UP000789405">
    <property type="component" value="Unassembled WGS sequence"/>
</dbReference>
<evidence type="ECO:0000256" key="1">
    <source>
        <dbReference type="ARBA" id="ARBA00004604"/>
    </source>
</evidence>
<dbReference type="OrthoDB" id="441771at2759"/>
<keyword evidence="5" id="KW-0539">Nucleus</keyword>
<proteinExistence type="inferred from homology"/>
<feature type="compositionally biased region" description="Acidic residues" evidence="7">
    <location>
        <begin position="198"/>
        <end position="209"/>
    </location>
</feature>
<keyword evidence="9" id="KW-1185">Reference proteome</keyword>
<comment type="similarity">
    <text evidence="2">Belongs to the NOP14 family.</text>
</comment>
<evidence type="ECO:0000256" key="3">
    <source>
        <dbReference type="ARBA" id="ARBA00022517"/>
    </source>
</evidence>
<dbReference type="AlphaFoldDB" id="A0A9N9BKB8"/>
<evidence type="ECO:0000256" key="5">
    <source>
        <dbReference type="ARBA" id="ARBA00023242"/>
    </source>
</evidence>
<dbReference type="InterPro" id="IPR007276">
    <property type="entry name" value="Nop14"/>
</dbReference>
<evidence type="ECO:0000256" key="6">
    <source>
        <dbReference type="ARBA" id="ARBA00024695"/>
    </source>
</evidence>
<name>A0A9N9BKB8_9GLOM</name>
<comment type="subcellular location">
    <subcellularLocation>
        <location evidence="1">Nucleus</location>
        <location evidence="1">Nucleolus</location>
    </subcellularLocation>
</comment>
<feature type="compositionally biased region" description="Basic and acidic residues" evidence="7">
    <location>
        <begin position="40"/>
        <end position="54"/>
    </location>
</feature>
<dbReference type="PANTHER" id="PTHR23183:SF0">
    <property type="entry name" value="NUCLEOLAR PROTEIN 14"/>
    <property type="match status" value="1"/>
</dbReference>
<sequence>MTKSGGSALKRLKSTLKEAKVIGHGSRSSMSKKQKRKGKPKGDDRNNTKDKLEFLKNKINPFELKVTKTKHNVLGRKVKGTQGRPGLKRQIGIEKRKKTLLVEMENRNKVGGLIDRRFGEDDPTLSLEEKMLERFAREKKQRHSNSSLFNLEDDNLTHYGQSLDLIDDFDEPDLSLNEEEDAGIIDHDTVNKSHFGGFEEDEQNNDNNDESGHKKKSKTEVMKEVIAKSKIYKYERQLVKEEDERVCNELDNNLDEIRNLISLPKSGVNPLPTQEAAFRNKSVSNGSASEKTLNTSDKDDAYDRYVRELALDRRARPTDRIKSEEEIALEEKEKLERLERKKQKRTSMTDDPDYDHMSENYDDNLGGGINLDLAASDDNQTLSDDNNDISIPIAESDHDATDLSSDVLPMNSKNLAVKHGITKTNDKSELAYTFPCPTTLAEFLKILRDVDDEEVHVVVYRIRVLHHIKLSVENKVKLEKFFPVLMDYVLHRAQENPVPMLLINKLVGHIFDLVQQVPESATDYFLSKIIAMENNLTKRLSSSGLKNSKLKFPTISEFILLRILSQVFPTSDFHHPVTTPTLLLMAQYLAQCPLLNGLDLVSGLFLCNLMHEYQILSNRIIPEVLNFLFIALVYLAPQGTFNSMESVPGIFPFSSKFVPTLQIKDTTYIDDANPLDFSQLSSVVNGNGNNNVFDNDVFRLSALMATLHLVENFAKMYNSAPAFSELFEPASKIIDAYPLDKFSSTIKMKIGSIRKTLERLQKFSKKSRKPLELQHHRPIPLPTYAPKFQENFSIDKHYDPDRERANLNKLKAQYKKERKGAIRELRKDSIYIAHHNIRKVKEKDTLYKKRINSIMGILESEQGEKKAYEKAKKYGKI</sequence>
<comment type="caution">
    <text evidence="8">The sequence shown here is derived from an EMBL/GenBank/DDBJ whole genome shotgun (WGS) entry which is preliminary data.</text>
</comment>
<keyword evidence="3" id="KW-0690">Ribosome biogenesis</keyword>
<feature type="compositionally biased region" description="Basic residues" evidence="7">
    <location>
        <begin position="30"/>
        <end position="39"/>
    </location>
</feature>
<evidence type="ECO:0000256" key="7">
    <source>
        <dbReference type="SAM" id="MobiDB-lite"/>
    </source>
</evidence>
<feature type="region of interest" description="Disordered" evidence="7">
    <location>
        <begin position="338"/>
        <end position="362"/>
    </location>
</feature>
<dbReference type="GO" id="GO:0032040">
    <property type="term" value="C:small-subunit processome"/>
    <property type="evidence" value="ECO:0007669"/>
    <property type="project" value="InterPro"/>
</dbReference>
<evidence type="ECO:0000313" key="9">
    <source>
        <dbReference type="Proteomes" id="UP000789405"/>
    </source>
</evidence>
<feature type="region of interest" description="Disordered" evidence="7">
    <location>
        <begin position="192"/>
        <end position="219"/>
    </location>
</feature>
<evidence type="ECO:0000256" key="2">
    <source>
        <dbReference type="ARBA" id="ARBA00007466"/>
    </source>
</evidence>
<evidence type="ECO:0000313" key="8">
    <source>
        <dbReference type="EMBL" id="CAG8569388.1"/>
    </source>
</evidence>
<dbReference type="PANTHER" id="PTHR23183">
    <property type="entry name" value="NOP14"/>
    <property type="match status" value="1"/>
</dbReference>
<dbReference type="Pfam" id="PF04147">
    <property type="entry name" value="Nop14"/>
    <property type="match status" value="1"/>
</dbReference>
<accession>A0A9N9BKB8</accession>